<dbReference type="InterPro" id="IPR011059">
    <property type="entry name" value="Metal-dep_hydrolase_composite"/>
</dbReference>
<evidence type="ECO:0000313" key="3">
    <source>
        <dbReference type="Proteomes" id="UP001209535"/>
    </source>
</evidence>
<reference evidence="2 3" key="1">
    <citation type="submission" date="2022-10" db="EMBL/GenBank/DDBJ databases">
        <title>Defluviimonas sp. nov., isolated from ocean surface sediments.</title>
        <authorList>
            <person name="He W."/>
            <person name="Wang L."/>
            <person name="Zhang D.-F."/>
        </authorList>
    </citation>
    <scope>NUCLEOTIDE SEQUENCE [LARGE SCALE GENOMIC DNA]</scope>
    <source>
        <strain evidence="2 3">WL0024</strain>
    </source>
</reference>
<comment type="caution">
    <text evidence="2">The sequence shown here is derived from an EMBL/GenBank/DDBJ whole genome shotgun (WGS) entry which is preliminary data.</text>
</comment>
<organism evidence="2 3">
    <name type="scientific">Albidovulum salinarum</name>
    <dbReference type="NCBI Taxonomy" id="2984153"/>
    <lineage>
        <taxon>Bacteria</taxon>
        <taxon>Pseudomonadati</taxon>
        <taxon>Pseudomonadota</taxon>
        <taxon>Alphaproteobacteria</taxon>
        <taxon>Rhodobacterales</taxon>
        <taxon>Paracoccaceae</taxon>
        <taxon>Albidovulum</taxon>
    </lineage>
</organism>
<dbReference type="CDD" id="cd01300">
    <property type="entry name" value="YtcJ_like"/>
    <property type="match status" value="1"/>
</dbReference>
<sequence>MSATIFTGGPILTMDAANSTPEAVGIAGERIVAVGPLPDVRVALPGAREIDLAGRTLIPAFIDPHGHFPDSAFVTLLRADLASPPRGGCRTLADIFARLRAKAAETPKGDWVMGAALDETLLTEGRMPTRDELDAVSSDHPIWVIHTSGHCGVANSLALARHGVGEDTPDPAGGRYLRDAGGRLTGGIEGLSAMGEMGDTHFLIDASNFRRCFDVAREEYISHGVTLAQNSWTAQPLLELFAEVAAAGDPGIDLVLLPIAEIEPDFSTKGLGTRWPEQAHVTLGPRKLLTDGSFLMRTAWLTEPYHTGAPGKAPDTGLPYMDRETLFAEVRKLHDLGFQIHTHCNGDAASDLFLDAVEAATAANPRPDHRHTIIHGQVMRQDQLARCAALGVTISFFPAHVWFWGDKHHDELLGPERAANISPAAWAEAAGVRFTIHNDASVTPTRPLQLIHTVVNRRTQSGRLLGDHQRVSALSALRAHTIDAAWQVFQEAERGSIETGKLADLAVLDANPLAKPENIENVQLVQTWRRGLPIFAAEIGEINTTKRIGAGA</sequence>
<dbReference type="PANTHER" id="PTHR22642:SF2">
    <property type="entry name" value="PROTEIN LONG AFTER FAR-RED 3"/>
    <property type="match status" value="1"/>
</dbReference>
<dbReference type="EMBL" id="JAOVQO010000003">
    <property type="protein sequence ID" value="MCU9847175.1"/>
    <property type="molecule type" value="Genomic_DNA"/>
</dbReference>
<name>A0ABT2X0G6_9RHOB</name>
<dbReference type="PANTHER" id="PTHR22642">
    <property type="entry name" value="IMIDAZOLONEPROPIONASE"/>
    <property type="match status" value="1"/>
</dbReference>
<dbReference type="SUPFAM" id="SSF51556">
    <property type="entry name" value="Metallo-dependent hydrolases"/>
    <property type="match status" value="1"/>
</dbReference>
<evidence type="ECO:0000259" key="1">
    <source>
        <dbReference type="Pfam" id="PF07969"/>
    </source>
</evidence>
<proteinExistence type="predicted"/>
<dbReference type="Pfam" id="PF07969">
    <property type="entry name" value="Amidohydro_3"/>
    <property type="match status" value="1"/>
</dbReference>
<dbReference type="SUPFAM" id="SSF51338">
    <property type="entry name" value="Composite domain of metallo-dependent hydrolases"/>
    <property type="match status" value="1"/>
</dbReference>
<dbReference type="InterPro" id="IPR013108">
    <property type="entry name" value="Amidohydro_3"/>
</dbReference>
<accession>A0ABT2X0G6</accession>
<keyword evidence="3" id="KW-1185">Reference proteome</keyword>
<dbReference type="InterPro" id="IPR033932">
    <property type="entry name" value="YtcJ-like"/>
</dbReference>
<dbReference type="Gene3D" id="3.10.310.70">
    <property type="match status" value="1"/>
</dbReference>
<dbReference type="Gene3D" id="2.30.40.10">
    <property type="entry name" value="Urease, subunit C, domain 1"/>
    <property type="match status" value="1"/>
</dbReference>
<evidence type="ECO:0000313" key="2">
    <source>
        <dbReference type="EMBL" id="MCU9847175.1"/>
    </source>
</evidence>
<protein>
    <submittedName>
        <fullName evidence="2">Amidohydrolase</fullName>
    </submittedName>
</protein>
<dbReference type="Proteomes" id="UP001209535">
    <property type="component" value="Unassembled WGS sequence"/>
</dbReference>
<dbReference type="Gene3D" id="3.20.20.140">
    <property type="entry name" value="Metal-dependent hydrolases"/>
    <property type="match status" value="1"/>
</dbReference>
<dbReference type="RefSeq" id="WP_263333474.1">
    <property type="nucleotide sequence ID" value="NZ_JAOVQO010000003.1"/>
</dbReference>
<feature type="domain" description="Amidohydrolase 3" evidence="1">
    <location>
        <begin position="48"/>
        <end position="533"/>
    </location>
</feature>
<gene>
    <name evidence="2" type="ORF">OEZ60_04070</name>
</gene>
<dbReference type="InterPro" id="IPR032466">
    <property type="entry name" value="Metal_Hydrolase"/>
</dbReference>